<dbReference type="STRING" id="1850246.LPB138_05025"/>
<dbReference type="Proteomes" id="UP000176050">
    <property type="component" value="Chromosome"/>
</dbReference>
<dbReference type="EMBL" id="CP017478">
    <property type="protein sequence ID" value="AOW20080.1"/>
    <property type="molecule type" value="Genomic_DNA"/>
</dbReference>
<dbReference type="InterPro" id="IPR013766">
    <property type="entry name" value="Thioredoxin_domain"/>
</dbReference>
<dbReference type="SUPFAM" id="SSF52833">
    <property type="entry name" value="Thioredoxin-like"/>
    <property type="match status" value="1"/>
</dbReference>
<evidence type="ECO:0000313" key="6">
    <source>
        <dbReference type="EMBL" id="AOW20080.1"/>
    </source>
</evidence>
<evidence type="ECO:0000313" key="7">
    <source>
        <dbReference type="Proteomes" id="UP000176050"/>
    </source>
</evidence>
<sequence>MNKILVLVFVSLLMVSCKEPKGYVALSGKIENTDSKELIISNKEFNKKITLNDDGTFKDTLKVEKGLYTLTNGQNRTILFLSNGYNLTINADANDFSKLSFEGNGKSSNDYIAEKIKLSQSDLSNPKSYFLLEREAFDARLTELKTSIKSIPTENVDSLIIAQISSDDNRLIDYLEKNYEVKHAELIKFAKGKPSPKFTNYENYNGGTTSLEDLKGKYVYIDVWATWCGPCKQQIPFLKEIEKEYEHSNIAFVSISTDRQNKYNAWKKMIVDYEMSGIQLFAGTDYSFQQEYQINSIPRFILLDTEGNIVDADAPRPSDPRLKELLNTLNI</sequence>
<evidence type="ECO:0000259" key="5">
    <source>
        <dbReference type="PROSITE" id="PS51352"/>
    </source>
</evidence>
<keyword evidence="2" id="KW-0201">Cytochrome c-type biogenesis</keyword>
<evidence type="ECO:0000256" key="1">
    <source>
        <dbReference type="ARBA" id="ARBA00004196"/>
    </source>
</evidence>
<protein>
    <recommendedName>
        <fullName evidence="5">Thioredoxin domain-containing protein</fullName>
    </recommendedName>
</protein>
<dbReference type="InterPro" id="IPR050553">
    <property type="entry name" value="Thioredoxin_ResA/DsbE_sf"/>
</dbReference>
<dbReference type="Gene3D" id="3.40.30.10">
    <property type="entry name" value="Glutaredoxin"/>
    <property type="match status" value="1"/>
</dbReference>
<dbReference type="InterPro" id="IPR013740">
    <property type="entry name" value="Redoxin"/>
</dbReference>
<keyword evidence="7" id="KW-1185">Reference proteome</keyword>
<name>A0A1D8P680_9FLAO</name>
<comment type="subcellular location">
    <subcellularLocation>
        <location evidence="1">Cell envelope</location>
    </subcellularLocation>
</comment>
<feature type="domain" description="Thioredoxin" evidence="5">
    <location>
        <begin position="189"/>
        <end position="331"/>
    </location>
</feature>
<accession>A0A1D8P680</accession>
<dbReference type="Pfam" id="PF08534">
    <property type="entry name" value="Redoxin"/>
    <property type="match status" value="1"/>
</dbReference>
<dbReference type="PROSITE" id="PS51352">
    <property type="entry name" value="THIOREDOXIN_2"/>
    <property type="match status" value="1"/>
</dbReference>
<dbReference type="GO" id="GO:0017004">
    <property type="term" value="P:cytochrome complex assembly"/>
    <property type="evidence" value="ECO:0007669"/>
    <property type="project" value="UniProtKB-KW"/>
</dbReference>
<evidence type="ECO:0000256" key="3">
    <source>
        <dbReference type="ARBA" id="ARBA00023157"/>
    </source>
</evidence>
<reference evidence="6 7" key="1">
    <citation type="submission" date="2016-10" db="EMBL/GenBank/DDBJ databases">
        <title>Lutibacter sp. LPB0138, isolated from marine gastropod.</title>
        <authorList>
            <person name="Kim E."/>
            <person name="Yi H."/>
        </authorList>
    </citation>
    <scope>NUCLEOTIDE SEQUENCE [LARGE SCALE GENOMIC DNA]</scope>
    <source>
        <strain evidence="6 7">LPB0138</strain>
    </source>
</reference>
<keyword evidence="4" id="KW-0676">Redox-active center</keyword>
<dbReference type="PANTHER" id="PTHR42852">
    <property type="entry name" value="THIOL:DISULFIDE INTERCHANGE PROTEIN DSBE"/>
    <property type="match status" value="1"/>
</dbReference>
<keyword evidence="3" id="KW-1015">Disulfide bond</keyword>
<organism evidence="6 7">
    <name type="scientific">Urechidicola croceus</name>
    <dbReference type="NCBI Taxonomy" id="1850246"/>
    <lineage>
        <taxon>Bacteria</taxon>
        <taxon>Pseudomonadati</taxon>
        <taxon>Bacteroidota</taxon>
        <taxon>Flavobacteriia</taxon>
        <taxon>Flavobacteriales</taxon>
        <taxon>Flavobacteriaceae</taxon>
        <taxon>Urechidicola</taxon>
    </lineage>
</organism>
<dbReference type="KEGG" id="lul:LPB138_05025"/>
<dbReference type="GO" id="GO:0030313">
    <property type="term" value="C:cell envelope"/>
    <property type="evidence" value="ECO:0007669"/>
    <property type="project" value="UniProtKB-SubCell"/>
</dbReference>
<dbReference type="RefSeq" id="WP_070236219.1">
    <property type="nucleotide sequence ID" value="NZ_CP017478.1"/>
</dbReference>
<gene>
    <name evidence="6" type="ORF">LPB138_05025</name>
</gene>
<dbReference type="PANTHER" id="PTHR42852:SF6">
    <property type="entry name" value="THIOL:DISULFIDE INTERCHANGE PROTEIN DSBE"/>
    <property type="match status" value="1"/>
</dbReference>
<dbReference type="GO" id="GO:0016491">
    <property type="term" value="F:oxidoreductase activity"/>
    <property type="evidence" value="ECO:0007669"/>
    <property type="project" value="InterPro"/>
</dbReference>
<dbReference type="PROSITE" id="PS51257">
    <property type="entry name" value="PROKAR_LIPOPROTEIN"/>
    <property type="match status" value="1"/>
</dbReference>
<evidence type="ECO:0000256" key="2">
    <source>
        <dbReference type="ARBA" id="ARBA00022748"/>
    </source>
</evidence>
<dbReference type="AlphaFoldDB" id="A0A1D8P680"/>
<dbReference type="OrthoDB" id="743079at2"/>
<evidence type="ECO:0000256" key="4">
    <source>
        <dbReference type="ARBA" id="ARBA00023284"/>
    </source>
</evidence>
<dbReference type="InterPro" id="IPR036249">
    <property type="entry name" value="Thioredoxin-like_sf"/>
</dbReference>
<proteinExistence type="predicted"/>
<dbReference type="CDD" id="cd02966">
    <property type="entry name" value="TlpA_like_family"/>
    <property type="match status" value="1"/>
</dbReference>